<evidence type="ECO:0000256" key="16">
    <source>
        <dbReference type="ARBA" id="ARBA00029570"/>
    </source>
</evidence>
<evidence type="ECO:0000256" key="19">
    <source>
        <dbReference type="PIRSR" id="PIRSR006135-2"/>
    </source>
</evidence>
<evidence type="ECO:0000256" key="2">
    <source>
        <dbReference type="ARBA" id="ARBA00000711"/>
    </source>
</evidence>
<evidence type="ECO:0000256" key="13">
    <source>
        <dbReference type="ARBA" id="ARBA00022777"/>
    </source>
</evidence>
<evidence type="ECO:0000256" key="4">
    <source>
        <dbReference type="ARBA" id="ARBA00003889"/>
    </source>
</evidence>
<dbReference type="SUPFAM" id="SSF52540">
    <property type="entry name" value="P-loop containing nucleoside triphosphate hydrolases"/>
    <property type="match status" value="1"/>
</dbReference>
<evidence type="ECO:0000256" key="17">
    <source>
        <dbReference type="ARBA" id="ARBA00030571"/>
    </source>
</evidence>
<gene>
    <name evidence="20" type="ORF">D9X91_07965</name>
</gene>
<comment type="catalytic activity">
    <reaction evidence="2">
        <text>adenosylcob(III)inamide phosphate + GTP + H(+) = adenosylcob(III)inamide-GDP + diphosphate</text>
        <dbReference type="Rhea" id="RHEA:22712"/>
        <dbReference type="ChEBI" id="CHEBI:15378"/>
        <dbReference type="ChEBI" id="CHEBI:33019"/>
        <dbReference type="ChEBI" id="CHEBI:37565"/>
        <dbReference type="ChEBI" id="CHEBI:58502"/>
        <dbReference type="ChEBI" id="CHEBI:60487"/>
        <dbReference type="EC" id="2.7.7.62"/>
    </reaction>
</comment>
<dbReference type="EMBL" id="RCVZ01000004">
    <property type="protein sequence ID" value="RLQ96216.1"/>
    <property type="molecule type" value="Genomic_DNA"/>
</dbReference>
<feature type="binding site" evidence="19">
    <location>
        <begin position="9"/>
        <end position="16"/>
    </location>
    <ligand>
        <name>GTP</name>
        <dbReference type="ChEBI" id="CHEBI:37565"/>
    </ligand>
</feature>
<comment type="catalytic activity">
    <reaction evidence="3">
        <text>adenosylcob(III)inamide + GTP = adenosylcob(III)inamide phosphate + GDP + H(+)</text>
        <dbReference type="Rhea" id="RHEA:15765"/>
        <dbReference type="ChEBI" id="CHEBI:2480"/>
        <dbReference type="ChEBI" id="CHEBI:15378"/>
        <dbReference type="ChEBI" id="CHEBI:37565"/>
        <dbReference type="ChEBI" id="CHEBI:58189"/>
        <dbReference type="ChEBI" id="CHEBI:58502"/>
        <dbReference type="EC" id="2.7.1.156"/>
    </reaction>
</comment>
<comment type="catalytic activity">
    <reaction evidence="1">
        <text>adenosylcob(III)inamide + ATP = adenosylcob(III)inamide phosphate + ADP + H(+)</text>
        <dbReference type="Rhea" id="RHEA:15769"/>
        <dbReference type="ChEBI" id="CHEBI:2480"/>
        <dbReference type="ChEBI" id="CHEBI:15378"/>
        <dbReference type="ChEBI" id="CHEBI:30616"/>
        <dbReference type="ChEBI" id="CHEBI:58502"/>
        <dbReference type="ChEBI" id="CHEBI:456216"/>
        <dbReference type="EC" id="2.7.1.156"/>
    </reaction>
</comment>
<dbReference type="PANTHER" id="PTHR34848:SF1">
    <property type="entry name" value="BIFUNCTIONAL ADENOSYLCOBALAMIN BIOSYNTHESIS PROTEIN COBU"/>
    <property type="match status" value="1"/>
</dbReference>
<keyword evidence="21" id="KW-1185">Reference proteome</keyword>
<comment type="pathway">
    <text evidence="6">Cofactor biosynthesis; adenosylcobalamin biosynthesis; adenosylcobalamin from cob(II)yrinate a,c-diamide: step 5/7.</text>
</comment>
<evidence type="ECO:0000256" key="7">
    <source>
        <dbReference type="ARBA" id="ARBA00007490"/>
    </source>
</evidence>
<protein>
    <recommendedName>
        <fullName evidence="16">Adenosylcobinamide kinase</fullName>
        <ecNumber evidence="8">2.7.1.156</ecNumber>
        <ecNumber evidence="9">2.7.7.62</ecNumber>
    </recommendedName>
    <alternativeName>
        <fullName evidence="17">Adenosylcobinamide-phosphate guanylyltransferase</fullName>
    </alternativeName>
</protein>
<evidence type="ECO:0000313" key="21">
    <source>
        <dbReference type="Proteomes" id="UP000276770"/>
    </source>
</evidence>
<feature type="binding site" evidence="19">
    <location>
        <position position="67"/>
    </location>
    <ligand>
        <name>GTP</name>
        <dbReference type="ChEBI" id="CHEBI:37565"/>
    </ligand>
</feature>
<dbReference type="InterPro" id="IPR027417">
    <property type="entry name" value="P-loop_NTPase"/>
</dbReference>
<evidence type="ECO:0000256" key="11">
    <source>
        <dbReference type="ARBA" id="ARBA00022679"/>
    </source>
</evidence>
<dbReference type="RefSeq" id="WP_121680068.1">
    <property type="nucleotide sequence ID" value="NZ_RCVZ01000004.1"/>
</dbReference>
<evidence type="ECO:0000256" key="14">
    <source>
        <dbReference type="ARBA" id="ARBA00022840"/>
    </source>
</evidence>
<comment type="caution">
    <text evidence="20">The sequence shown here is derived from an EMBL/GenBank/DDBJ whole genome shotgun (WGS) entry which is preliminary data.</text>
</comment>
<dbReference type="Pfam" id="PF02283">
    <property type="entry name" value="CobU"/>
    <property type="match status" value="1"/>
</dbReference>
<dbReference type="GO" id="GO:0008820">
    <property type="term" value="F:cobinamide phosphate guanylyltransferase activity"/>
    <property type="evidence" value="ECO:0007669"/>
    <property type="project" value="UniProtKB-EC"/>
</dbReference>
<comment type="pathway">
    <text evidence="5">Cofactor biosynthesis; adenosylcobalamin biosynthesis; adenosylcobalamin from cob(II)yrinate a,c-diamide: step 6/7.</text>
</comment>
<evidence type="ECO:0000256" key="1">
    <source>
        <dbReference type="ARBA" id="ARBA00000312"/>
    </source>
</evidence>
<evidence type="ECO:0000256" key="9">
    <source>
        <dbReference type="ARBA" id="ARBA00012523"/>
    </source>
</evidence>
<accession>A0A3L7JZP3</accession>
<organism evidence="20 21">
    <name type="scientific">Falsibacillus albus</name>
    <dbReference type="NCBI Taxonomy" id="2478915"/>
    <lineage>
        <taxon>Bacteria</taxon>
        <taxon>Bacillati</taxon>
        <taxon>Bacillota</taxon>
        <taxon>Bacilli</taxon>
        <taxon>Bacillales</taxon>
        <taxon>Bacillaceae</taxon>
        <taxon>Falsibacillus</taxon>
    </lineage>
</organism>
<sequence length="193" mass="21738">MGRLIFISGGVRSGKSSFAEDYAASLSIQGPFMYIATGVASDKEMAERITRHQKNRSLSSREWRTVEIQSSIDKAAEQFKDSEVVLLDCLTNLVNNELFGHEQNPDTDKLLDGWYQSILDGIQKIFKKCRYLIVVTNEVFQDIPKNNPFVHTYQRIMGMLHLTLVSLADEAYLVEFGRAVCMKHGKGEPNGGD</sequence>
<feature type="binding site" evidence="19">
    <location>
        <position position="88"/>
    </location>
    <ligand>
        <name>GTP</name>
        <dbReference type="ChEBI" id="CHEBI:37565"/>
    </ligand>
</feature>
<dbReference type="Proteomes" id="UP000276770">
    <property type="component" value="Unassembled WGS sequence"/>
</dbReference>
<dbReference type="GO" id="GO:0009236">
    <property type="term" value="P:cobalamin biosynthetic process"/>
    <property type="evidence" value="ECO:0007669"/>
    <property type="project" value="UniProtKB-UniPathway"/>
</dbReference>
<evidence type="ECO:0000256" key="18">
    <source>
        <dbReference type="PIRSR" id="PIRSR006135-1"/>
    </source>
</evidence>
<dbReference type="PANTHER" id="PTHR34848">
    <property type="match status" value="1"/>
</dbReference>
<evidence type="ECO:0000256" key="3">
    <source>
        <dbReference type="ARBA" id="ARBA00001522"/>
    </source>
</evidence>
<dbReference type="OrthoDB" id="9799422at2"/>
<dbReference type="GO" id="GO:0043752">
    <property type="term" value="F:adenosylcobinamide kinase activity"/>
    <property type="evidence" value="ECO:0007669"/>
    <property type="project" value="UniProtKB-EC"/>
</dbReference>
<keyword evidence="15 19" id="KW-0342">GTP-binding</keyword>
<keyword evidence="14" id="KW-0067">ATP-binding</keyword>
<evidence type="ECO:0000313" key="20">
    <source>
        <dbReference type="EMBL" id="RLQ96216.1"/>
    </source>
</evidence>
<evidence type="ECO:0000256" key="8">
    <source>
        <dbReference type="ARBA" id="ARBA00012016"/>
    </source>
</evidence>
<dbReference type="PIRSF" id="PIRSF006135">
    <property type="entry name" value="CobU"/>
    <property type="match status" value="1"/>
</dbReference>
<dbReference type="GO" id="GO:0005525">
    <property type="term" value="F:GTP binding"/>
    <property type="evidence" value="ECO:0007669"/>
    <property type="project" value="UniProtKB-KW"/>
</dbReference>
<dbReference type="GO" id="GO:0005524">
    <property type="term" value="F:ATP binding"/>
    <property type="evidence" value="ECO:0007669"/>
    <property type="project" value="UniProtKB-KW"/>
</dbReference>
<dbReference type="EC" id="2.7.7.62" evidence="9"/>
<reference evidence="20 21" key="1">
    <citation type="submission" date="2018-10" db="EMBL/GenBank/DDBJ databases">
        <title>Falsibacillus sp. genome draft.</title>
        <authorList>
            <person name="Shi S."/>
        </authorList>
    </citation>
    <scope>NUCLEOTIDE SEQUENCE [LARGE SCALE GENOMIC DNA]</scope>
    <source>
        <strain evidence="20 21">GY 10110</strain>
    </source>
</reference>
<dbReference type="EC" id="2.7.1.156" evidence="8"/>
<keyword evidence="10" id="KW-0169">Cobalamin biosynthesis</keyword>
<dbReference type="UniPathway" id="UPA00148">
    <property type="reaction ID" value="UER00236"/>
</dbReference>
<name>A0A3L7JZP3_9BACI</name>
<evidence type="ECO:0000256" key="15">
    <source>
        <dbReference type="ARBA" id="ARBA00023134"/>
    </source>
</evidence>
<evidence type="ECO:0000256" key="12">
    <source>
        <dbReference type="ARBA" id="ARBA00022741"/>
    </source>
</evidence>
<dbReference type="InterPro" id="IPR003203">
    <property type="entry name" value="CobU/CobP"/>
</dbReference>
<comment type="function">
    <text evidence="4">Catalyzes ATP-dependent phosphorylation of adenosylcobinamide and addition of GMP to adenosylcobinamide phosphate.</text>
</comment>
<keyword evidence="13 20" id="KW-0418">Kinase</keyword>
<feature type="binding site" evidence="19">
    <location>
        <begin position="36"/>
        <end position="38"/>
    </location>
    <ligand>
        <name>GTP</name>
        <dbReference type="ChEBI" id="CHEBI:37565"/>
    </ligand>
</feature>
<proteinExistence type="inferred from homology"/>
<evidence type="ECO:0000256" key="6">
    <source>
        <dbReference type="ARBA" id="ARBA00005159"/>
    </source>
</evidence>
<comment type="similarity">
    <text evidence="7">Belongs to the CobU/CobP family.</text>
</comment>
<dbReference type="AlphaFoldDB" id="A0A3L7JZP3"/>
<evidence type="ECO:0000256" key="10">
    <source>
        <dbReference type="ARBA" id="ARBA00022573"/>
    </source>
</evidence>
<dbReference type="CDD" id="cd00544">
    <property type="entry name" value="CobU"/>
    <property type="match status" value="1"/>
</dbReference>
<keyword evidence="12 19" id="KW-0547">Nucleotide-binding</keyword>
<dbReference type="Gene3D" id="3.40.50.300">
    <property type="entry name" value="P-loop containing nucleotide triphosphate hydrolases"/>
    <property type="match status" value="1"/>
</dbReference>
<feature type="active site" description="GMP-histidine intermediate" evidence="18">
    <location>
        <position position="52"/>
    </location>
</feature>
<evidence type="ECO:0000256" key="5">
    <source>
        <dbReference type="ARBA" id="ARBA00004692"/>
    </source>
</evidence>
<keyword evidence="11" id="KW-0808">Transferase</keyword>